<evidence type="ECO:0000256" key="10">
    <source>
        <dbReference type="ARBA" id="ARBA00022840"/>
    </source>
</evidence>
<dbReference type="EMBL" id="JACRSZ010000024">
    <property type="protein sequence ID" value="MBC8574512.1"/>
    <property type="molecule type" value="Genomic_DNA"/>
</dbReference>
<organism evidence="18 19">
    <name type="scientific">Jingyaoa shaoxingensis</name>
    <dbReference type="NCBI Taxonomy" id="2763671"/>
    <lineage>
        <taxon>Bacteria</taxon>
        <taxon>Bacillati</taxon>
        <taxon>Bacillota</taxon>
        <taxon>Clostridia</taxon>
        <taxon>Lachnospirales</taxon>
        <taxon>Lachnospiraceae</taxon>
        <taxon>Jingyaoa</taxon>
    </lineage>
</organism>
<dbReference type="PANTHER" id="PTHR45528:SF1">
    <property type="entry name" value="SENSOR HISTIDINE KINASE CPXA"/>
    <property type="match status" value="1"/>
</dbReference>
<keyword evidence="13 15" id="KW-0472">Membrane</keyword>
<proteinExistence type="predicted"/>
<dbReference type="SUPFAM" id="SSF158472">
    <property type="entry name" value="HAMP domain-like"/>
    <property type="match status" value="1"/>
</dbReference>
<evidence type="ECO:0000256" key="1">
    <source>
        <dbReference type="ARBA" id="ARBA00000085"/>
    </source>
</evidence>
<evidence type="ECO:0000256" key="3">
    <source>
        <dbReference type="ARBA" id="ARBA00012438"/>
    </source>
</evidence>
<keyword evidence="7 15" id="KW-0812">Transmembrane</keyword>
<dbReference type="RefSeq" id="WP_249309970.1">
    <property type="nucleotide sequence ID" value="NZ_JACRSZ010000024.1"/>
</dbReference>
<dbReference type="InterPro" id="IPR036097">
    <property type="entry name" value="HisK_dim/P_sf"/>
</dbReference>
<dbReference type="Pfam" id="PF00672">
    <property type="entry name" value="HAMP"/>
    <property type="match status" value="1"/>
</dbReference>
<dbReference type="PROSITE" id="PS50885">
    <property type="entry name" value="HAMP"/>
    <property type="match status" value="1"/>
</dbReference>
<dbReference type="SMART" id="SM00304">
    <property type="entry name" value="HAMP"/>
    <property type="match status" value="1"/>
</dbReference>
<evidence type="ECO:0000256" key="4">
    <source>
        <dbReference type="ARBA" id="ARBA00022475"/>
    </source>
</evidence>
<evidence type="ECO:0000256" key="2">
    <source>
        <dbReference type="ARBA" id="ARBA00004651"/>
    </source>
</evidence>
<dbReference type="Gene3D" id="3.30.565.10">
    <property type="entry name" value="Histidine kinase-like ATPase, C-terminal domain"/>
    <property type="match status" value="1"/>
</dbReference>
<protein>
    <recommendedName>
        <fullName evidence="3">histidine kinase</fullName>
        <ecNumber evidence="3">2.7.13.3</ecNumber>
    </recommendedName>
</protein>
<keyword evidence="4" id="KW-1003">Cell membrane</keyword>
<keyword evidence="8" id="KW-0547">Nucleotide-binding</keyword>
<comment type="catalytic activity">
    <reaction evidence="1">
        <text>ATP + protein L-histidine = ADP + protein N-phospho-L-histidine.</text>
        <dbReference type="EC" id="2.7.13.3"/>
    </reaction>
</comment>
<name>A0ABR7NFB6_9FIRM</name>
<keyword evidence="5" id="KW-0597">Phosphoprotein</keyword>
<dbReference type="InterPro" id="IPR005467">
    <property type="entry name" value="His_kinase_dom"/>
</dbReference>
<keyword evidence="6" id="KW-0808">Transferase</keyword>
<dbReference type="Gene3D" id="1.10.287.130">
    <property type="match status" value="1"/>
</dbReference>
<accession>A0ABR7NFB6</accession>
<evidence type="ECO:0000259" key="16">
    <source>
        <dbReference type="PROSITE" id="PS50109"/>
    </source>
</evidence>
<keyword evidence="19" id="KW-1185">Reference proteome</keyword>
<dbReference type="InterPro" id="IPR036890">
    <property type="entry name" value="HATPase_C_sf"/>
</dbReference>
<dbReference type="Gene3D" id="6.10.340.10">
    <property type="match status" value="1"/>
</dbReference>
<keyword evidence="10" id="KW-0067">ATP-binding</keyword>
<dbReference type="SUPFAM" id="SSF55874">
    <property type="entry name" value="ATPase domain of HSP90 chaperone/DNA topoisomerase II/histidine kinase"/>
    <property type="match status" value="1"/>
</dbReference>
<feature type="coiled-coil region" evidence="14">
    <location>
        <begin position="241"/>
        <end position="268"/>
    </location>
</feature>
<dbReference type="PROSITE" id="PS50109">
    <property type="entry name" value="HIS_KIN"/>
    <property type="match status" value="1"/>
</dbReference>
<evidence type="ECO:0000256" key="6">
    <source>
        <dbReference type="ARBA" id="ARBA00022679"/>
    </source>
</evidence>
<comment type="subcellular location">
    <subcellularLocation>
        <location evidence="2">Cell membrane</location>
        <topology evidence="2">Multi-pass membrane protein</topology>
    </subcellularLocation>
</comment>
<dbReference type="InterPro" id="IPR003660">
    <property type="entry name" value="HAMP_dom"/>
</dbReference>
<feature type="domain" description="HAMP" evidence="17">
    <location>
        <begin position="197"/>
        <end position="249"/>
    </location>
</feature>
<keyword evidence="12" id="KW-0902">Two-component regulatory system</keyword>
<keyword evidence="14" id="KW-0175">Coiled coil</keyword>
<dbReference type="InterPro" id="IPR050398">
    <property type="entry name" value="HssS/ArlS-like"/>
</dbReference>
<reference evidence="18 19" key="1">
    <citation type="submission" date="2020-08" db="EMBL/GenBank/DDBJ databases">
        <title>Genome public.</title>
        <authorList>
            <person name="Liu C."/>
            <person name="Sun Q."/>
        </authorList>
    </citation>
    <scope>NUCLEOTIDE SEQUENCE [LARGE SCALE GENOMIC DNA]</scope>
    <source>
        <strain evidence="18 19">NSJ-46</strain>
    </source>
</reference>
<dbReference type="Pfam" id="PF02518">
    <property type="entry name" value="HATPase_c"/>
    <property type="match status" value="1"/>
</dbReference>
<evidence type="ECO:0000259" key="17">
    <source>
        <dbReference type="PROSITE" id="PS50885"/>
    </source>
</evidence>
<keyword evidence="9" id="KW-0418">Kinase</keyword>
<dbReference type="CDD" id="cd00082">
    <property type="entry name" value="HisKA"/>
    <property type="match status" value="1"/>
</dbReference>
<evidence type="ECO:0000256" key="5">
    <source>
        <dbReference type="ARBA" id="ARBA00022553"/>
    </source>
</evidence>
<sequence length="502" mass="57498">MKHSIKTQLAVSFIALMALILGTNFLINNFFLEKYYIYQKEHALIDIYEKLDEVSDASDFKSTEFDDEFQEISGANNVEITILSPQADGSFQSVYQSRDNRIMRGRVEGYLFGFRVENDYQQVLVSTDNYTIQRCEDSFEDIEYLEDWGQLSSGCYFLMRIPIQSIRDNVKISNRFVAYTLLLGILVAVALIWWMSKKITEPLSELTVLSKRMANLEFDAKYVSGGKNEIGQLGENFNHMSETLEKTISELKTANNELQTDLEQKIQIDEMRKEFLSNVSHELKTPIALIQGYAEGLQDCINDDAESREFYCEVIIDEAAKMNNMVKKLLSLNQLEFGNDVVNIQRFDLTELINGVIQSATLLAEQKGAQISFEQKQPLYVWGDEFKLEEVVTNYISNAINHVDGEKQIEVTVLHQNDKVRVSVFNTGELIPEDSLDKIWIKFYKVDKARTREYGGSGIGLSIVKAIMDSHHQKYGVYNRKEGVVFWFELDAADHGGEDEAN</sequence>
<feature type="transmembrane region" description="Helical" evidence="15">
    <location>
        <begin position="176"/>
        <end position="195"/>
    </location>
</feature>
<gene>
    <name evidence="18" type="ORF">H8716_15825</name>
</gene>
<dbReference type="SMART" id="SM00388">
    <property type="entry name" value="HisKA"/>
    <property type="match status" value="1"/>
</dbReference>
<evidence type="ECO:0000256" key="7">
    <source>
        <dbReference type="ARBA" id="ARBA00022692"/>
    </source>
</evidence>
<feature type="transmembrane region" description="Helical" evidence="15">
    <location>
        <begin position="12"/>
        <end position="32"/>
    </location>
</feature>
<evidence type="ECO:0000256" key="8">
    <source>
        <dbReference type="ARBA" id="ARBA00022741"/>
    </source>
</evidence>
<dbReference type="SMART" id="SM00387">
    <property type="entry name" value="HATPase_c"/>
    <property type="match status" value="1"/>
</dbReference>
<dbReference type="CDD" id="cd06225">
    <property type="entry name" value="HAMP"/>
    <property type="match status" value="1"/>
</dbReference>
<evidence type="ECO:0000313" key="19">
    <source>
        <dbReference type="Proteomes" id="UP000657421"/>
    </source>
</evidence>
<evidence type="ECO:0000256" key="15">
    <source>
        <dbReference type="SAM" id="Phobius"/>
    </source>
</evidence>
<comment type="caution">
    <text evidence="18">The sequence shown here is derived from an EMBL/GenBank/DDBJ whole genome shotgun (WGS) entry which is preliminary data.</text>
</comment>
<evidence type="ECO:0000256" key="11">
    <source>
        <dbReference type="ARBA" id="ARBA00022989"/>
    </source>
</evidence>
<dbReference type="InterPro" id="IPR003661">
    <property type="entry name" value="HisK_dim/P_dom"/>
</dbReference>
<evidence type="ECO:0000256" key="12">
    <source>
        <dbReference type="ARBA" id="ARBA00023012"/>
    </source>
</evidence>
<evidence type="ECO:0000313" key="18">
    <source>
        <dbReference type="EMBL" id="MBC8574512.1"/>
    </source>
</evidence>
<feature type="domain" description="Histidine kinase" evidence="16">
    <location>
        <begin position="278"/>
        <end position="494"/>
    </location>
</feature>
<evidence type="ECO:0000256" key="14">
    <source>
        <dbReference type="SAM" id="Coils"/>
    </source>
</evidence>
<evidence type="ECO:0000256" key="9">
    <source>
        <dbReference type="ARBA" id="ARBA00022777"/>
    </source>
</evidence>
<dbReference type="Proteomes" id="UP000657421">
    <property type="component" value="Unassembled WGS sequence"/>
</dbReference>
<dbReference type="PANTHER" id="PTHR45528">
    <property type="entry name" value="SENSOR HISTIDINE KINASE CPXA"/>
    <property type="match status" value="1"/>
</dbReference>
<dbReference type="EC" id="2.7.13.3" evidence="3"/>
<dbReference type="SUPFAM" id="SSF47384">
    <property type="entry name" value="Homodimeric domain of signal transducing histidine kinase"/>
    <property type="match status" value="1"/>
</dbReference>
<dbReference type="InterPro" id="IPR003594">
    <property type="entry name" value="HATPase_dom"/>
</dbReference>
<keyword evidence="11 15" id="KW-1133">Transmembrane helix</keyword>
<dbReference type="Pfam" id="PF00512">
    <property type="entry name" value="HisKA"/>
    <property type="match status" value="1"/>
</dbReference>
<evidence type="ECO:0000256" key="13">
    <source>
        <dbReference type="ARBA" id="ARBA00023136"/>
    </source>
</evidence>